<dbReference type="PANTHER" id="PTHR11046">
    <property type="entry name" value="OLIGORIBONUCLEASE, MITOCHONDRIAL"/>
    <property type="match status" value="1"/>
</dbReference>
<dbReference type="Proteomes" id="UP000762676">
    <property type="component" value="Unassembled WGS sequence"/>
</dbReference>
<sequence length="185" mass="20690">MQPAGRKKKYVGQQLTLDDGRLLSTGFREVATEDAQTMIEDTVEMIEELSELYGDDEKDDLFFLQLLKNITSTLSDRASVVKSFSQNFGEMKNLMLGENKRTNFLFCNAHFLLGLSSSCEQAVKEVEAQMISETGQVLGRDKSPVFKSWCNGGESAALRFLRTVASCLGPRGDEKWCSRRLVGIL</sequence>
<gene>
    <name evidence="2" type="ORF">ElyMa_006091600</name>
</gene>
<keyword evidence="1" id="KW-0540">Nuclease</keyword>
<dbReference type="EMBL" id="BMAT01012209">
    <property type="protein sequence ID" value="GFR88074.1"/>
    <property type="molecule type" value="Genomic_DNA"/>
</dbReference>
<evidence type="ECO:0000256" key="1">
    <source>
        <dbReference type="ARBA" id="ARBA00022722"/>
    </source>
</evidence>
<reference evidence="2 3" key="1">
    <citation type="journal article" date="2021" name="Elife">
        <title>Chloroplast acquisition without the gene transfer in kleptoplastic sea slugs, Plakobranchus ocellatus.</title>
        <authorList>
            <person name="Maeda T."/>
            <person name="Takahashi S."/>
            <person name="Yoshida T."/>
            <person name="Shimamura S."/>
            <person name="Takaki Y."/>
            <person name="Nagai Y."/>
            <person name="Toyoda A."/>
            <person name="Suzuki Y."/>
            <person name="Arimoto A."/>
            <person name="Ishii H."/>
            <person name="Satoh N."/>
            <person name="Nishiyama T."/>
            <person name="Hasebe M."/>
            <person name="Maruyama T."/>
            <person name="Minagawa J."/>
            <person name="Obokata J."/>
            <person name="Shigenobu S."/>
        </authorList>
    </citation>
    <scope>NUCLEOTIDE SEQUENCE [LARGE SCALE GENOMIC DNA]</scope>
</reference>
<dbReference type="InterPro" id="IPR022894">
    <property type="entry name" value="Oligoribonuclease"/>
</dbReference>
<accession>A0AAV4GS43</accession>
<name>A0AAV4GS43_9GAST</name>
<dbReference type="PANTHER" id="PTHR11046:SF29">
    <property type="match status" value="1"/>
</dbReference>
<organism evidence="2 3">
    <name type="scientific">Elysia marginata</name>
    <dbReference type="NCBI Taxonomy" id="1093978"/>
    <lineage>
        <taxon>Eukaryota</taxon>
        <taxon>Metazoa</taxon>
        <taxon>Spiralia</taxon>
        <taxon>Lophotrochozoa</taxon>
        <taxon>Mollusca</taxon>
        <taxon>Gastropoda</taxon>
        <taxon>Heterobranchia</taxon>
        <taxon>Euthyneura</taxon>
        <taxon>Panpulmonata</taxon>
        <taxon>Sacoglossa</taxon>
        <taxon>Placobranchoidea</taxon>
        <taxon>Plakobranchidae</taxon>
        <taxon>Elysia</taxon>
    </lineage>
</organism>
<proteinExistence type="predicted"/>
<keyword evidence="1" id="KW-0378">Hydrolase</keyword>
<evidence type="ECO:0000313" key="3">
    <source>
        <dbReference type="Proteomes" id="UP000762676"/>
    </source>
</evidence>
<keyword evidence="3" id="KW-1185">Reference proteome</keyword>
<dbReference type="AlphaFoldDB" id="A0AAV4GS43"/>
<dbReference type="GO" id="GO:0000175">
    <property type="term" value="F:3'-5'-RNA exonuclease activity"/>
    <property type="evidence" value="ECO:0007669"/>
    <property type="project" value="InterPro"/>
</dbReference>
<protein>
    <submittedName>
        <fullName evidence="2">Uncharacterized protein</fullName>
    </submittedName>
</protein>
<comment type="caution">
    <text evidence="2">The sequence shown here is derived from an EMBL/GenBank/DDBJ whole genome shotgun (WGS) entry which is preliminary data.</text>
</comment>
<evidence type="ECO:0000313" key="2">
    <source>
        <dbReference type="EMBL" id="GFR88074.1"/>
    </source>
</evidence>